<dbReference type="Gene3D" id="3.40.5.120">
    <property type="match status" value="1"/>
</dbReference>
<dbReference type="InterPro" id="IPR049730">
    <property type="entry name" value="SNF2/RAD54-like_C"/>
</dbReference>
<feature type="domain" description="Helicase ATP-binding" evidence="18">
    <location>
        <begin position="719"/>
        <end position="884"/>
    </location>
</feature>
<feature type="compositionally biased region" description="Low complexity" evidence="16">
    <location>
        <begin position="38"/>
        <end position="47"/>
    </location>
</feature>
<dbReference type="Pfam" id="PF14619">
    <property type="entry name" value="SnAC"/>
    <property type="match status" value="1"/>
</dbReference>
<dbReference type="PRINTS" id="PR00503">
    <property type="entry name" value="BROMODOMAIN"/>
</dbReference>
<evidence type="ECO:0000256" key="10">
    <source>
        <dbReference type="ARBA" id="ARBA00023117"/>
    </source>
</evidence>
<dbReference type="InterPro" id="IPR006576">
    <property type="entry name" value="BRK_domain"/>
</dbReference>
<feature type="compositionally biased region" description="Low complexity" evidence="16">
    <location>
        <begin position="225"/>
        <end position="244"/>
    </location>
</feature>
<feature type="region of interest" description="Disordered" evidence="16">
    <location>
        <begin position="1"/>
        <end position="81"/>
    </location>
</feature>
<dbReference type="GO" id="GO:0042393">
    <property type="term" value="F:histone binding"/>
    <property type="evidence" value="ECO:0007669"/>
    <property type="project" value="InterPro"/>
</dbReference>
<feature type="region of interest" description="Disordered" evidence="16">
    <location>
        <begin position="265"/>
        <end position="302"/>
    </location>
</feature>
<comment type="similarity">
    <text evidence="2">Belongs to the SNF2/RAD54 helicase family.</text>
</comment>
<dbReference type="GeneTree" id="ENSGT00940000154821"/>
<proteinExistence type="inferred from homology"/>
<dbReference type="Gene3D" id="3.40.50.10810">
    <property type="entry name" value="Tandem AAA-ATPase domain"/>
    <property type="match status" value="1"/>
</dbReference>
<evidence type="ECO:0000313" key="22">
    <source>
        <dbReference type="Ensembl" id="ENSACLP00000006382.2"/>
    </source>
</evidence>
<dbReference type="Pfam" id="PF07533">
    <property type="entry name" value="BRK"/>
    <property type="match status" value="1"/>
</dbReference>
<evidence type="ECO:0000256" key="14">
    <source>
        <dbReference type="ARBA" id="ARBA00048778"/>
    </source>
</evidence>
<comment type="subcellular location">
    <subcellularLocation>
        <location evidence="1">Nucleus</location>
    </subcellularLocation>
</comment>
<dbReference type="PROSITE" id="PS51194">
    <property type="entry name" value="HELICASE_CTER"/>
    <property type="match status" value="1"/>
</dbReference>
<keyword evidence="10 15" id="KW-0103">Bromodomain</keyword>
<evidence type="ECO:0000259" key="19">
    <source>
        <dbReference type="PROSITE" id="PS51194"/>
    </source>
</evidence>
<dbReference type="Pfam" id="PF07529">
    <property type="entry name" value="HSA"/>
    <property type="match status" value="1"/>
</dbReference>
<feature type="compositionally biased region" description="Low complexity" evidence="16">
    <location>
        <begin position="8"/>
        <end position="26"/>
    </location>
</feature>
<dbReference type="InterPro" id="IPR014001">
    <property type="entry name" value="Helicase_ATP-bd"/>
</dbReference>
<dbReference type="CDD" id="cd05516">
    <property type="entry name" value="Bromo_SNF2L2"/>
    <property type="match status" value="1"/>
</dbReference>
<dbReference type="Ensembl" id="ENSACLT00000006529.2">
    <property type="protein sequence ID" value="ENSACLP00000006382.2"/>
    <property type="gene ID" value="ENSACLG00000004248.2"/>
</dbReference>
<dbReference type="GO" id="GO:0007399">
    <property type="term" value="P:nervous system development"/>
    <property type="evidence" value="ECO:0007669"/>
    <property type="project" value="UniProtKB-KW"/>
</dbReference>
<dbReference type="InterPro" id="IPR029295">
    <property type="entry name" value="SnAC"/>
</dbReference>
<dbReference type="PROSITE" id="PS00633">
    <property type="entry name" value="BROMODOMAIN_1"/>
    <property type="match status" value="1"/>
</dbReference>
<dbReference type="FunFam" id="3.40.50.300:FF:003020">
    <property type="entry name" value="SNF2-related domain-containing protein"/>
    <property type="match status" value="1"/>
</dbReference>
<feature type="domain" description="QLQ" evidence="21">
    <location>
        <begin position="182"/>
        <end position="217"/>
    </location>
</feature>
<dbReference type="STRING" id="8154.ENSACLP00000006382"/>
<comment type="catalytic activity">
    <reaction evidence="14">
        <text>ATP + H2O = ADP + phosphate + H(+)</text>
        <dbReference type="Rhea" id="RHEA:13065"/>
        <dbReference type="ChEBI" id="CHEBI:15377"/>
        <dbReference type="ChEBI" id="CHEBI:15378"/>
        <dbReference type="ChEBI" id="CHEBI:30616"/>
        <dbReference type="ChEBI" id="CHEBI:43474"/>
        <dbReference type="ChEBI" id="CHEBI:456216"/>
    </reaction>
    <physiologicalReaction direction="left-to-right" evidence="14">
        <dbReference type="Rhea" id="RHEA:13066"/>
    </physiologicalReaction>
</comment>
<protein>
    <recommendedName>
        <fullName evidence="24">SWI/SNF related, matrix associated, actin dependent regulator of chromatin, subfamily a, member 2</fullName>
    </recommendedName>
</protein>
<evidence type="ECO:0000256" key="3">
    <source>
        <dbReference type="ARBA" id="ARBA00022499"/>
    </source>
</evidence>
<evidence type="ECO:0000256" key="11">
    <source>
        <dbReference type="ARBA" id="ARBA00023159"/>
    </source>
</evidence>
<dbReference type="PROSITE" id="PS50014">
    <property type="entry name" value="BROMODOMAIN_2"/>
    <property type="match status" value="1"/>
</dbReference>
<name>A0A3P8NNK7_ASTCA</name>
<keyword evidence="11" id="KW-0010">Activator</keyword>
<feature type="compositionally biased region" description="Basic residues" evidence="16">
    <location>
        <begin position="540"/>
        <end position="550"/>
    </location>
</feature>
<dbReference type="GO" id="GO:0006338">
    <property type="term" value="P:chromatin remodeling"/>
    <property type="evidence" value="ECO:0007669"/>
    <property type="project" value="UniProtKB-ARBA"/>
</dbReference>
<dbReference type="CDD" id="cd18793">
    <property type="entry name" value="SF2_C_SNF"/>
    <property type="match status" value="1"/>
</dbReference>
<keyword evidence="9" id="KW-0805">Transcription regulation</keyword>
<dbReference type="InterPro" id="IPR038718">
    <property type="entry name" value="SNF2-like_sf"/>
</dbReference>
<dbReference type="Pfam" id="PF00176">
    <property type="entry name" value="SNF2-rel_dom"/>
    <property type="match status" value="1"/>
</dbReference>
<feature type="region of interest" description="Disordered" evidence="16">
    <location>
        <begin position="403"/>
        <end position="431"/>
    </location>
</feature>
<evidence type="ECO:0000256" key="9">
    <source>
        <dbReference type="ARBA" id="ARBA00023015"/>
    </source>
</evidence>
<evidence type="ECO:0000256" key="12">
    <source>
        <dbReference type="ARBA" id="ARBA00023163"/>
    </source>
</evidence>
<dbReference type="SMART" id="SM00592">
    <property type="entry name" value="BRK"/>
    <property type="match status" value="1"/>
</dbReference>
<keyword evidence="3" id="KW-1017">Isopeptide bond</keyword>
<evidence type="ECO:0000256" key="15">
    <source>
        <dbReference type="PROSITE-ProRule" id="PRU00035"/>
    </source>
</evidence>
<dbReference type="Bgee" id="ENSACLG00000004248">
    <property type="expression patterns" value="Expressed in muscle tissue and 8 other cell types or tissues"/>
</dbReference>
<dbReference type="SMART" id="SM00490">
    <property type="entry name" value="HELICc"/>
    <property type="match status" value="1"/>
</dbReference>
<evidence type="ECO:0000259" key="18">
    <source>
        <dbReference type="PROSITE" id="PS51192"/>
    </source>
</evidence>
<feature type="compositionally biased region" description="Low complexity" evidence="16">
    <location>
        <begin position="267"/>
        <end position="301"/>
    </location>
</feature>
<dbReference type="Proteomes" id="UP000265100">
    <property type="component" value="Chromosome 12"/>
</dbReference>
<dbReference type="InterPro" id="IPR001487">
    <property type="entry name" value="Bromodomain"/>
</dbReference>
<evidence type="ECO:0000259" key="17">
    <source>
        <dbReference type="PROSITE" id="PS50014"/>
    </source>
</evidence>
<accession>A0A3P8NNK7</accession>
<dbReference type="GO" id="GO:0005524">
    <property type="term" value="F:ATP binding"/>
    <property type="evidence" value="ECO:0007669"/>
    <property type="project" value="InterPro"/>
</dbReference>
<dbReference type="FunFam" id="1.20.920.10:FF:000004">
    <property type="entry name" value="probable global transcription activator SNF2L2 isoform X1"/>
    <property type="match status" value="1"/>
</dbReference>
<dbReference type="InterPro" id="IPR014978">
    <property type="entry name" value="Gln-Leu-Gln_QLQ"/>
</dbReference>
<keyword evidence="7" id="KW-0524">Neurogenesis</keyword>
<keyword evidence="5" id="KW-0378">Hydrolase</keyword>
<feature type="region of interest" description="Disordered" evidence="16">
    <location>
        <begin position="1325"/>
        <end position="1366"/>
    </location>
</feature>
<feature type="region of interest" description="Disordered" evidence="16">
    <location>
        <begin position="1495"/>
        <end position="1527"/>
    </location>
</feature>
<reference evidence="22" key="3">
    <citation type="submission" date="2025-08" db="UniProtKB">
        <authorList>
            <consortium name="Ensembl"/>
        </authorList>
    </citation>
    <scope>IDENTIFICATION</scope>
</reference>
<dbReference type="Pfam" id="PF00271">
    <property type="entry name" value="Helicase_C"/>
    <property type="match status" value="1"/>
</dbReference>
<feature type="compositionally biased region" description="Basic and acidic residues" evidence="16">
    <location>
        <begin position="407"/>
        <end position="427"/>
    </location>
</feature>
<feature type="domain" description="HSA" evidence="20">
    <location>
        <begin position="421"/>
        <end position="493"/>
    </location>
</feature>
<dbReference type="CDD" id="cd17996">
    <property type="entry name" value="DEXHc_SMARCA2_SMARCA4"/>
    <property type="match status" value="1"/>
</dbReference>
<dbReference type="FunFam" id="3.40.50.10810:FF:000008">
    <property type="entry name" value="Chromatin structure-remodeling complex subunit snf21"/>
    <property type="match status" value="1"/>
</dbReference>
<reference evidence="23" key="2">
    <citation type="submission" date="2023-03" db="EMBL/GenBank/DDBJ databases">
        <authorList>
            <consortium name="Wellcome Sanger Institute Data Sharing"/>
        </authorList>
    </citation>
    <scope>NUCLEOTIDE SEQUENCE [LARGE SCALE GENOMIC DNA]</scope>
</reference>
<feature type="domain" description="Helicase C-terminal" evidence="19">
    <location>
        <begin position="1036"/>
        <end position="1198"/>
    </location>
</feature>
<reference evidence="22 23" key="1">
    <citation type="submission" date="2018-05" db="EMBL/GenBank/DDBJ databases">
        <authorList>
            <person name="Datahose"/>
        </authorList>
    </citation>
    <scope>NUCLEOTIDE SEQUENCE</scope>
</reference>
<dbReference type="SUPFAM" id="SSF160481">
    <property type="entry name" value="BRK domain-like"/>
    <property type="match status" value="1"/>
</dbReference>
<dbReference type="PROSITE" id="PS51666">
    <property type="entry name" value="QLQ"/>
    <property type="match status" value="1"/>
</dbReference>
<dbReference type="Pfam" id="PF08880">
    <property type="entry name" value="QLQ"/>
    <property type="match status" value="1"/>
</dbReference>
<dbReference type="InterPro" id="IPR018359">
    <property type="entry name" value="Bromodomain_CS"/>
</dbReference>
<dbReference type="GO" id="GO:0016514">
    <property type="term" value="C:SWI/SNF complex"/>
    <property type="evidence" value="ECO:0007669"/>
    <property type="project" value="UniProtKB-ARBA"/>
</dbReference>
<feature type="domain" description="Bromo" evidence="17">
    <location>
        <begin position="1384"/>
        <end position="1454"/>
    </location>
</feature>
<evidence type="ECO:0000259" key="20">
    <source>
        <dbReference type="PROSITE" id="PS51204"/>
    </source>
</evidence>
<dbReference type="GO" id="GO:0005654">
    <property type="term" value="C:nucleoplasm"/>
    <property type="evidence" value="ECO:0007669"/>
    <property type="project" value="UniProtKB-ARBA"/>
</dbReference>
<dbReference type="GO" id="GO:0016787">
    <property type="term" value="F:hydrolase activity"/>
    <property type="evidence" value="ECO:0007669"/>
    <property type="project" value="UniProtKB-KW"/>
</dbReference>
<dbReference type="Gene3D" id="1.20.5.170">
    <property type="match status" value="1"/>
</dbReference>
<evidence type="ECO:0000256" key="1">
    <source>
        <dbReference type="ARBA" id="ARBA00004123"/>
    </source>
</evidence>
<evidence type="ECO:0000256" key="2">
    <source>
        <dbReference type="ARBA" id="ARBA00007025"/>
    </source>
</evidence>
<dbReference type="SMART" id="SM00573">
    <property type="entry name" value="HSA"/>
    <property type="match status" value="1"/>
</dbReference>
<keyword evidence="13" id="KW-0539">Nucleus</keyword>
<evidence type="ECO:0000256" key="6">
    <source>
        <dbReference type="ARBA" id="ARBA00022843"/>
    </source>
</evidence>
<evidence type="ECO:0000256" key="8">
    <source>
        <dbReference type="ARBA" id="ARBA00022990"/>
    </source>
</evidence>
<feature type="compositionally biased region" description="Basic residues" evidence="16">
    <location>
        <begin position="1503"/>
        <end position="1514"/>
    </location>
</feature>
<evidence type="ECO:0000313" key="23">
    <source>
        <dbReference type="Proteomes" id="UP000265100"/>
    </source>
</evidence>
<evidence type="ECO:0000256" key="16">
    <source>
        <dbReference type="SAM" id="MobiDB-lite"/>
    </source>
</evidence>
<dbReference type="PROSITE" id="PS51192">
    <property type="entry name" value="HELICASE_ATP_BIND_1"/>
    <property type="match status" value="1"/>
</dbReference>
<evidence type="ECO:0000256" key="13">
    <source>
        <dbReference type="ARBA" id="ARBA00023242"/>
    </source>
</evidence>
<dbReference type="Pfam" id="PF00439">
    <property type="entry name" value="Bromodomain"/>
    <property type="match status" value="1"/>
</dbReference>
<dbReference type="Gene3D" id="1.20.920.10">
    <property type="entry name" value="Bromodomain-like"/>
    <property type="match status" value="1"/>
</dbReference>
<feature type="compositionally biased region" description="Acidic residues" evidence="16">
    <location>
        <begin position="620"/>
        <end position="633"/>
    </location>
</feature>
<dbReference type="SUPFAM" id="SSF52540">
    <property type="entry name" value="P-loop containing nucleoside triphosphate hydrolases"/>
    <property type="match status" value="2"/>
</dbReference>
<dbReference type="InterPro" id="IPR037259">
    <property type="entry name" value="BRK_sf"/>
</dbReference>
<dbReference type="InterPro" id="IPR014012">
    <property type="entry name" value="HSA_dom"/>
</dbReference>
<dbReference type="PROSITE" id="PS51204">
    <property type="entry name" value="HSA"/>
    <property type="match status" value="1"/>
</dbReference>
<dbReference type="SMART" id="SM00487">
    <property type="entry name" value="DEXDc"/>
    <property type="match status" value="1"/>
</dbReference>
<dbReference type="GO" id="GO:0006355">
    <property type="term" value="P:regulation of DNA-templated transcription"/>
    <property type="evidence" value="ECO:0007669"/>
    <property type="project" value="InterPro"/>
</dbReference>
<dbReference type="InterPro" id="IPR027417">
    <property type="entry name" value="P-loop_NTPase"/>
</dbReference>
<gene>
    <name evidence="22" type="primary">SMARCA2</name>
</gene>
<dbReference type="SUPFAM" id="SSF47370">
    <property type="entry name" value="Bromodomain"/>
    <property type="match status" value="1"/>
</dbReference>
<evidence type="ECO:0000256" key="7">
    <source>
        <dbReference type="ARBA" id="ARBA00022902"/>
    </source>
</evidence>
<feature type="compositionally biased region" description="Low complexity" evidence="16">
    <location>
        <begin position="59"/>
        <end position="76"/>
    </location>
</feature>
<feature type="compositionally biased region" description="Basic and acidic residues" evidence="16">
    <location>
        <begin position="634"/>
        <end position="645"/>
    </location>
</feature>
<feature type="compositionally biased region" description="Basic and acidic residues" evidence="16">
    <location>
        <begin position="1334"/>
        <end position="1345"/>
    </location>
</feature>
<evidence type="ECO:0000256" key="5">
    <source>
        <dbReference type="ARBA" id="ARBA00022801"/>
    </source>
</evidence>
<dbReference type="Gene3D" id="3.40.50.300">
    <property type="entry name" value="P-loop containing nucleotide triphosphate hydrolases"/>
    <property type="match status" value="1"/>
</dbReference>
<sequence length="1560" mass="176854">MSGPSETSGGMSHPGPSPGAGMSPGPILGPSPGPDPSPSSVHSMMGPSPGPGTPNAPHGMQGQGQSDYSQDSMYSMHKPMEGMNDKSMAEAMHFGHMKGVGMRSLHSGMGPPQSPMDQHSQGYMSPHPSPMGVHEHASSPMSGGGGGPTPPHMPPSQSGPMMSMDPQGGMPNMGQQVRGSSAFSPVQLQQLRAQILAYKILGRGQPLPENLQLAVQGKRSLPTMQQQQQQPQQQPQPQAPSASPYNRPPGQCAENQTIAQKQLTPVASGRPSPAPPQASAVPAGPMPGSSGTPQPPGQQGSVMLPIQHKQNRITPIQKPQGLDPVGILQEREYRLQARIAHRIQELESLPGSLPPDLRTKATVELKALRLLNFQRQLRQDVVACMRRDTTLETALNSKAYRRSKRQTLREARMTEKLEKQQKLEQEKKRRQKHQEYLNSILQHAKDFKEYHRSVSGKMQKLTRAIATWHTNTEREQKKETERIEKERMRRLMAEDEEGYRKLIDQKKDKRLAYLLQQTDEYVANLTTLVYEHKAAQAAKEKKRRRKRKKKVDGDGEGTSAIGPDGEPMDESSQMSELPVKVIQTETGKVLQGTEAPKSSQLEAWLEMNPGYEVAPRSDSEESGSEFEEEEEDEASKGETEEKKIIDPNGDGATEGAAKNIIESAKQDVDDEYSVPTGQTSSQSYYGVAHAVIERVEKQSSLLINGMLKQYQIQGLEWMVSLYNNNLNGILADEMGLGKTIQTIALITYLMEHKRLNGPFVIIVPLSTLSNWVYELDKWAPSVVKIAYKGTPALRRGLVPQLRSGKFNVLLTTYEYIIKDKHILAKIRWKYMIVDEGHRMKNHHCKLTQVLNTHYVAPRRLLLTGTPLQNKLPELWALLNFLLPTIFKCCSTFEQWFNAPFAMTGERVDLNEEETILIIRRLHKVLRPFLLRRLKKEVESQLPEKVEYVIKCDMSAIQKVLYRHMQKGILLTDGSEKDKKGKGGAKTLMNTIMQLKKICNHPYMFQHIEESFAEHLGYPNGIISGPDLYRASGKFELLDRILPKLQATNHRVLLFCQMTTLMTIMEDYFGYRNFQYLRLDGTTKSEDRAALLKKFNEEGSQYFIFLLSTRAGGLGLNLQAADTVVIFDSDWNPHQDLQAQDRAHRIGQQNEVRVLRLCTVNSVEEKILAAAKYKLNVDQKVIQAGMFDQKSSGHERRVFLQAILEHEEQNEEEDEVPDDETLNQMIARNEDEFELFMRMDMDRRREDARNPKRKPRLMEEDELPSWIIKDDAEVERLTYEEEEEKMFGRGSRCRRDVDYSDTLTEKQWLRAIEDGNLEEMEEEIRLKKRKRKRRQDKDSGREDGGAKAKKRRGRPPAEKLSPNPPKLTKQMNAIIDTVINYRDGSGRQLSEVFVQLPSRKELPEYYELIRKPVDFKKIKERVRNHKYRNVGDLEKDVMLLCQNAQTFNLEGSQIYEDSIVLQSVFKSARQKIAKDDDRCRSFYSQTSKSVRVKIKLSREARGHDKGKKRQSRGKAKPVVSDDDSDEDQDDNVGCKIIVLMLPTQVVQVHQQLLAGIKSSVE</sequence>
<dbReference type="SMART" id="SM01314">
    <property type="entry name" value="SnAC"/>
    <property type="match status" value="1"/>
</dbReference>
<feature type="region of interest" description="Disordered" evidence="16">
    <location>
        <begin position="218"/>
        <end position="252"/>
    </location>
</feature>
<feature type="region of interest" description="Disordered" evidence="16">
    <location>
        <begin position="537"/>
        <end position="575"/>
    </location>
</feature>
<dbReference type="InterPro" id="IPR036427">
    <property type="entry name" value="Bromodomain-like_sf"/>
</dbReference>
<dbReference type="InterPro" id="IPR000330">
    <property type="entry name" value="SNF2_N"/>
</dbReference>
<evidence type="ECO:0000259" key="21">
    <source>
        <dbReference type="PROSITE" id="PS51666"/>
    </source>
</evidence>
<reference evidence="22" key="4">
    <citation type="submission" date="2025-09" db="UniProtKB">
        <authorList>
            <consortium name="Ensembl"/>
        </authorList>
    </citation>
    <scope>IDENTIFICATION</scope>
</reference>
<dbReference type="SMART" id="SM00297">
    <property type="entry name" value="BROMO"/>
    <property type="match status" value="1"/>
</dbReference>
<keyword evidence="23" id="KW-1185">Reference proteome</keyword>
<dbReference type="FunFam" id="1.20.5.170:FF:000089">
    <property type="entry name" value="Putative global transcription activator SNF2L2"/>
    <property type="match status" value="1"/>
</dbReference>
<keyword evidence="4" id="KW-0597">Phosphoprotein</keyword>
<dbReference type="PANTHER" id="PTHR10799">
    <property type="entry name" value="SNF2/RAD54 HELICASE FAMILY"/>
    <property type="match status" value="1"/>
</dbReference>
<dbReference type="OMA" id="VNYISHT"/>
<feature type="compositionally biased region" description="Pro residues" evidence="16">
    <location>
        <begin position="27"/>
        <end position="37"/>
    </location>
</feature>
<keyword evidence="6" id="KW-0832">Ubl conjugation</keyword>
<feature type="region of interest" description="Disordered" evidence="16">
    <location>
        <begin position="609"/>
        <end position="654"/>
    </location>
</feature>
<keyword evidence="12" id="KW-0804">Transcription</keyword>
<dbReference type="FunFam" id="3.40.5.120:FF:000001">
    <property type="entry name" value="probable global transcription activator SNF2L2 isoform X1"/>
    <property type="match status" value="1"/>
</dbReference>
<feature type="region of interest" description="Disordered" evidence="16">
    <location>
        <begin position="105"/>
        <end position="160"/>
    </location>
</feature>
<evidence type="ECO:0008006" key="24">
    <source>
        <dbReference type="Google" id="ProtNLM"/>
    </source>
</evidence>
<keyword evidence="8" id="KW-0007">Acetylation</keyword>
<evidence type="ECO:0000256" key="4">
    <source>
        <dbReference type="ARBA" id="ARBA00022553"/>
    </source>
</evidence>
<dbReference type="InterPro" id="IPR001650">
    <property type="entry name" value="Helicase_C-like"/>
</dbReference>
<dbReference type="SMART" id="SM00951">
    <property type="entry name" value="QLQ"/>
    <property type="match status" value="1"/>
</dbReference>
<organism evidence="22 23">
    <name type="scientific">Astatotilapia calliptera</name>
    <name type="common">Eastern happy</name>
    <name type="synonym">Chromis callipterus</name>
    <dbReference type="NCBI Taxonomy" id="8154"/>
    <lineage>
        <taxon>Eukaryota</taxon>
        <taxon>Metazoa</taxon>
        <taxon>Chordata</taxon>
        <taxon>Craniata</taxon>
        <taxon>Vertebrata</taxon>
        <taxon>Euteleostomi</taxon>
        <taxon>Actinopterygii</taxon>
        <taxon>Neopterygii</taxon>
        <taxon>Teleostei</taxon>
        <taxon>Neoteleostei</taxon>
        <taxon>Acanthomorphata</taxon>
        <taxon>Ovalentaria</taxon>
        <taxon>Cichlomorphae</taxon>
        <taxon>Cichliformes</taxon>
        <taxon>Cichlidae</taxon>
        <taxon>African cichlids</taxon>
        <taxon>Pseudocrenilabrinae</taxon>
        <taxon>Haplochromini</taxon>
        <taxon>Astatotilapia</taxon>
    </lineage>
</organism>